<evidence type="ECO:0000313" key="3">
    <source>
        <dbReference type="Proteomes" id="UP000621266"/>
    </source>
</evidence>
<reference evidence="2 3" key="1">
    <citation type="submission" date="2019-10" db="EMBL/GenBank/DDBJ databases">
        <title>Streptomyces tenebrisbrunneis sp.nov., an endogenous actinomycete isolated from of Lycium ruthenicum.</title>
        <authorList>
            <person name="Ma L."/>
        </authorList>
    </citation>
    <scope>NUCLEOTIDE SEQUENCE [LARGE SCALE GENOMIC DNA]</scope>
    <source>
        <strain evidence="2 3">TRM 66187</strain>
    </source>
</reference>
<dbReference type="RefSeq" id="WP_156207951.1">
    <property type="nucleotide sequence ID" value="NZ_WHPN01000429.1"/>
</dbReference>
<feature type="region of interest" description="Disordered" evidence="1">
    <location>
        <begin position="546"/>
        <end position="566"/>
    </location>
</feature>
<sequence length="594" mass="61493">MSHSGQGNEPQPHAHEGVVLPASGEPWVPGQQATPAAGQPWGQPWGPDAQQQDPQGTRQERPEPPVYVPEPYLPDDEPEQPGHGAPYQQPQALPEPYGEPRRDPYGQPQHGRYEPQQQGGGHGLPQQQDAGYGLPPQQDGQQLPELRRQSAAPGLPPAAPEPGSGQPHGRHGAPPQPYDAPRDRHQPLPPPSEETQVLPAPAAPGDSDATQYIPPVAGGLLPAEEPGDSTQFLGLRPDRARHGAPLPPVNAQGGHPGAPGGPDADPTQYIPPVPAQPQAQPQPAPAPPPPGRAPFGIRPGAPGERQPPAEFDDLFRQGPGGPAAGADSTQQLPRFDGQPPHGAPQGGPHGHPQGGPGLPHGPGYPQGGPYPYDEPQGRAARRSAERRRLSPLAVAGMVIAGCIVAGLGAGAAMSGGEDDEPGDDKKPVAASEAASDSATPAADPAEKQAKDLDALLADSNDSRSAVINAVKNIGACKNLGQAATDLREAAEQRNGLVTRLSEISVDELPGHEELTASLNSAWKASAAADSHYAAWADQAAGKNGCKKGKAKHTGRTAAGNKASGEATTAKKKAAGLWNPIAKKYGLTERQYIQL</sequence>
<feature type="compositionally biased region" description="Low complexity" evidence="1">
    <location>
        <begin position="367"/>
        <end position="378"/>
    </location>
</feature>
<feature type="compositionally biased region" description="Gly residues" evidence="1">
    <location>
        <begin position="344"/>
        <end position="366"/>
    </location>
</feature>
<feature type="compositionally biased region" description="Pro residues" evidence="1">
    <location>
        <begin position="269"/>
        <end position="292"/>
    </location>
</feature>
<comment type="caution">
    <text evidence="2">The sequence shown here is derived from an EMBL/GenBank/DDBJ whole genome shotgun (WGS) entry which is preliminary data.</text>
</comment>
<keyword evidence="3" id="KW-1185">Reference proteome</keyword>
<evidence type="ECO:0000313" key="2">
    <source>
        <dbReference type="EMBL" id="KAF4405112.1"/>
    </source>
</evidence>
<organism evidence="2 3">
    <name type="scientific">Streptomyces lycii</name>
    <dbReference type="NCBI Taxonomy" id="2654337"/>
    <lineage>
        <taxon>Bacteria</taxon>
        <taxon>Bacillati</taxon>
        <taxon>Actinomycetota</taxon>
        <taxon>Actinomycetes</taxon>
        <taxon>Kitasatosporales</taxon>
        <taxon>Streptomycetaceae</taxon>
        <taxon>Streptomyces</taxon>
    </lineage>
</organism>
<dbReference type="EMBL" id="WHPN01000429">
    <property type="protein sequence ID" value="KAF4405112.1"/>
    <property type="molecule type" value="Genomic_DNA"/>
</dbReference>
<gene>
    <name evidence="2" type="ORF">GCU69_32225</name>
</gene>
<feature type="compositionally biased region" description="Low complexity" evidence="1">
    <location>
        <begin position="124"/>
        <end position="144"/>
    </location>
</feature>
<feature type="region of interest" description="Disordered" evidence="1">
    <location>
        <begin position="1"/>
        <end position="385"/>
    </location>
</feature>
<protein>
    <submittedName>
        <fullName evidence="2">Uncharacterized protein</fullName>
    </submittedName>
</protein>
<feature type="compositionally biased region" description="Low complexity" evidence="1">
    <location>
        <begin position="293"/>
        <end position="303"/>
    </location>
</feature>
<evidence type="ECO:0000256" key="1">
    <source>
        <dbReference type="SAM" id="MobiDB-lite"/>
    </source>
</evidence>
<dbReference type="Proteomes" id="UP000621266">
    <property type="component" value="Unassembled WGS sequence"/>
</dbReference>
<name>A0ABQ7FD40_9ACTN</name>
<feature type="compositionally biased region" description="Low complexity" evidence="1">
    <location>
        <begin position="429"/>
        <end position="443"/>
    </location>
</feature>
<feature type="region of interest" description="Disordered" evidence="1">
    <location>
        <begin position="411"/>
        <end position="447"/>
    </location>
</feature>
<accession>A0ABQ7FD40</accession>
<proteinExistence type="predicted"/>